<organism evidence="2 3">
    <name type="scientific">Ajellomyces capsulatus</name>
    <name type="common">Darling's disease fungus</name>
    <name type="synonym">Histoplasma capsulatum</name>
    <dbReference type="NCBI Taxonomy" id="5037"/>
    <lineage>
        <taxon>Eukaryota</taxon>
        <taxon>Fungi</taxon>
        <taxon>Dikarya</taxon>
        <taxon>Ascomycota</taxon>
        <taxon>Pezizomycotina</taxon>
        <taxon>Eurotiomycetes</taxon>
        <taxon>Eurotiomycetidae</taxon>
        <taxon>Onygenales</taxon>
        <taxon>Ajellomycetaceae</taxon>
        <taxon>Histoplasma</taxon>
    </lineage>
</organism>
<protein>
    <submittedName>
        <fullName evidence="2">Uncharacterized protein</fullName>
    </submittedName>
</protein>
<dbReference type="EMBL" id="JAEVHI010000007">
    <property type="protein sequence ID" value="KAG5287487.1"/>
    <property type="molecule type" value="Genomic_DNA"/>
</dbReference>
<reference evidence="2 3" key="1">
    <citation type="submission" date="2021-01" db="EMBL/GenBank/DDBJ databases">
        <title>Chromosome-level genome assembly of a human fungal pathogen reveals clustering of transcriptionally co-regulated genes.</title>
        <authorList>
            <person name="Voorhies M."/>
            <person name="Cohen S."/>
            <person name="Shea T.P."/>
            <person name="Petrus S."/>
            <person name="Munoz J.F."/>
            <person name="Poplawski S."/>
            <person name="Goldman W.E."/>
            <person name="Michael T."/>
            <person name="Cuomo C.A."/>
            <person name="Sil A."/>
            <person name="Beyhan S."/>
        </authorList>
    </citation>
    <scope>NUCLEOTIDE SEQUENCE [LARGE SCALE GENOMIC DNA]</scope>
    <source>
        <strain evidence="2 3">G184AR</strain>
    </source>
</reference>
<dbReference type="Proteomes" id="UP000670092">
    <property type="component" value="Unassembled WGS sequence"/>
</dbReference>
<evidence type="ECO:0000313" key="2">
    <source>
        <dbReference type="EMBL" id="KAG5287487.1"/>
    </source>
</evidence>
<proteinExistence type="predicted"/>
<accession>A0A8H7YD61</accession>
<name>A0A8H7YD61_AJECA</name>
<feature type="region of interest" description="Disordered" evidence="1">
    <location>
        <begin position="1"/>
        <end position="58"/>
    </location>
</feature>
<sequence length="110" mass="12263">MHNRLAASATAPMRPCPKRPRRGAPRGADWPPSAATRRHRASLGWAFSQGSSRRTQVTQTNLGRRLVSSSTVPRVRVRACVVRLSVCQSVITVTVTRHRHLRCQRCLVSL</sequence>
<dbReference type="VEuPathDB" id="FungiDB:I7I52_11270"/>
<comment type="caution">
    <text evidence="2">The sequence shown here is derived from an EMBL/GenBank/DDBJ whole genome shotgun (WGS) entry which is preliminary data.</text>
</comment>
<evidence type="ECO:0000256" key="1">
    <source>
        <dbReference type="SAM" id="MobiDB-lite"/>
    </source>
</evidence>
<dbReference type="AlphaFoldDB" id="A0A8H7YD61"/>
<feature type="compositionally biased region" description="Polar residues" evidence="1">
    <location>
        <begin position="48"/>
        <end position="58"/>
    </location>
</feature>
<evidence type="ECO:0000313" key="3">
    <source>
        <dbReference type="Proteomes" id="UP000670092"/>
    </source>
</evidence>
<gene>
    <name evidence="2" type="ORF">I7I52_11270</name>
</gene>